<dbReference type="Proteomes" id="UP000317940">
    <property type="component" value="Unassembled WGS sequence"/>
</dbReference>
<gene>
    <name evidence="2" type="ORF">FHX73_112529</name>
</gene>
<keyword evidence="3" id="KW-1185">Reference proteome</keyword>
<dbReference type="Gene3D" id="3.10.580.10">
    <property type="entry name" value="CBS-domain"/>
    <property type="match status" value="1"/>
</dbReference>
<dbReference type="InterPro" id="IPR046342">
    <property type="entry name" value="CBS_dom_sf"/>
</dbReference>
<protein>
    <submittedName>
        <fullName evidence="2">CBS domain protein</fullName>
    </submittedName>
</protein>
<sequence length="149" mass="16002">MNAVTTHTRQPAGPGQGLTVADAMAPCDYQIADDSTVDRANDILHSAHVEYLLVRDHNGRCEGLVTRTALHPFLTRSWYTERTAISSTRHQRGPFAWPTMDLSLAATAMRLKHLAVWPVVDDDGFLLGVLTADHAAGLLATTAAAATAA</sequence>
<dbReference type="SUPFAM" id="SSF54631">
    <property type="entry name" value="CBS-domain pair"/>
    <property type="match status" value="1"/>
</dbReference>
<dbReference type="CDD" id="cd02205">
    <property type="entry name" value="CBS_pair_SF"/>
    <property type="match status" value="1"/>
</dbReference>
<comment type="caution">
    <text evidence="2">The sequence shown here is derived from an EMBL/GenBank/DDBJ whole genome shotgun (WGS) entry which is preliminary data.</text>
</comment>
<evidence type="ECO:0000313" key="3">
    <source>
        <dbReference type="Proteomes" id="UP000317940"/>
    </source>
</evidence>
<organism evidence="2 3">
    <name type="scientific">Kitasatospora viridis</name>
    <dbReference type="NCBI Taxonomy" id="281105"/>
    <lineage>
        <taxon>Bacteria</taxon>
        <taxon>Bacillati</taxon>
        <taxon>Actinomycetota</taxon>
        <taxon>Actinomycetes</taxon>
        <taxon>Kitasatosporales</taxon>
        <taxon>Streptomycetaceae</taxon>
        <taxon>Kitasatospora</taxon>
    </lineage>
</organism>
<dbReference type="Pfam" id="PF00571">
    <property type="entry name" value="CBS"/>
    <property type="match status" value="2"/>
</dbReference>
<dbReference type="EMBL" id="VIWT01000001">
    <property type="protein sequence ID" value="TWF98708.1"/>
    <property type="molecule type" value="Genomic_DNA"/>
</dbReference>
<proteinExistence type="predicted"/>
<feature type="domain" description="CBS" evidence="1">
    <location>
        <begin position="95"/>
        <end position="134"/>
    </location>
</feature>
<accession>A0A561UH69</accession>
<dbReference type="AlphaFoldDB" id="A0A561UH69"/>
<feature type="domain" description="CBS" evidence="1">
    <location>
        <begin position="30"/>
        <end position="69"/>
    </location>
</feature>
<evidence type="ECO:0000313" key="2">
    <source>
        <dbReference type="EMBL" id="TWF98708.1"/>
    </source>
</evidence>
<dbReference type="InterPro" id="IPR000644">
    <property type="entry name" value="CBS_dom"/>
</dbReference>
<reference evidence="2 3" key="1">
    <citation type="submission" date="2019-06" db="EMBL/GenBank/DDBJ databases">
        <title>Sequencing the genomes of 1000 actinobacteria strains.</title>
        <authorList>
            <person name="Klenk H.-P."/>
        </authorList>
    </citation>
    <scope>NUCLEOTIDE SEQUENCE [LARGE SCALE GENOMIC DNA]</scope>
    <source>
        <strain evidence="2 3">DSM 44826</strain>
    </source>
</reference>
<evidence type="ECO:0000259" key="1">
    <source>
        <dbReference type="Pfam" id="PF00571"/>
    </source>
</evidence>
<name>A0A561UH69_9ACTN</name>